<organism evidence="4 5">
    <name type="scientific">Bhargavaea ullalensis</name>
    <dbReference type="NCBI Taxonomy" id="1265685"/>
    <lineage>
        <taxon>Bacteria</taxon>
        <taxon>Bacillati</taxon>
        <taxon>Bacillota</taxon>
        <taxon>Bacilli</taxon>
        <taxon>Bacillales</taxon>
        <taxon>Caryophanaceae</taxon>
        <taxon>Bhargavaea</taxon>
    </lineage>
</organism>
<comment type="caution">
    <text evidence="4">The sequence shown here is derived from an EMBL/GenBank/DDBJ whole genome shotgun (WGS) entry which is preliminary data.</text>
</comment>
<dbReference type="EC" id="4.3.1.15" evidence="4"/>
<proteinExistence type="predicted"/>
<keyword evidence="2" id="KW-0663">Pyridoxal phosphate</keyword>
<dbReference type="NCBIfam" id="TIGR01747">
    <property type="entry name" value="diampropi_NH3ly"/>
    <property type="match status" value="1"/>
</dbReference>
<name>A0ABV2G972_9BACL</name>
<dbReference type="SUPFAM" id="SSF53686">
    <property type="entry name" value="Tryptophan synthase beta subunit-like PLP-dependent enzymes"/>
    <property type="match status" value="1"/>
</dbReference>
<dbReference type="InterPro" id="IPR001926">
    <property type="entry name" value="TrpB-like_PALP"/>
</dbReference>
<dbReference type="InterPro" id="IPR010081">
    <property type="entry name" value="DiNH2opropionate_NH3_lyase"/>
</dbReference>
<dbReference type="PANTHER" id="PTHR42937:SF1">
    <property type="entry name" value="DIAMINOPROPIONATE AMMONIA-LYASE"/>
    <property type="match status" value="1"/>
</dbReference>
<dbReference type="CDD" id="cd00640">
    <property type="entry name" value="Trp-synth-beta_II"/>
    <property type="match status" value="1"/>
</dbReference>
<evidence type="ECO:0000313" key="4">
    <source>
        <dbReference type="EMBL" id="MET3574828.1"/>
    </source>
</evidence>
<evidence type="ECO:0000256" key="2">
    <source>
        <dbReference type="ARBA" id="ARBA00022898"/>
    </source>
</evidence>
<evidence type="ECO:0000256" key="1">
    <source>
        <dbReference type="ARBA" id="ARBA00001933"/>
    </source>
</evidence>
<reference evidence="4 5" key="1">
    <citation type="submission" date="2024-06" db="EMBL/GenBank/DDBJ databases">
        <title>Genomic Encyclopedia of Type Strains, Phase IV (KMG-IV): sequencing the most valuable type-strain genomes for metagenomic binning, comparative biology and taxonomic classification.</title>
        <authorList>
            <person name="Goeker M."/>
        </authorList>
    </citation>
    <scope>NUCLEOTIDE SEQUENCE [LARGE SCALE GENOMIC DNA]</scope>
    <source>
        <strain evidence="4 5">DSM 26128</strain>
    </source>
</reference>
<dbReference type="Gene3D" id="3.40.50.1100">
    <property type="match status" value="3"/>
</dbReference>
<evidence type="ECO:0000313" key="5">
    <source>
        <dbReference type="Proteomes" id="UP001549099"/>
    </source>
</evidence>
<protein>
    <submittedName>
        <fullName evidence="4">Diaminopropionate ammonia-lyase</fullName>
        <ecNumber evidence="4">4.3.1.15</ecNumber>
    </submittedName>
</protein>
<dbReference type="Pfam" id="PF00291">
    <property type="entry name" value="PALP"/>
    <property type="match status" value="1"/>
</dbReference>
<dbReference type="NCBIfam" id="NF006058">
    <property type="entry name" value="PRK08206.1"/>
    <property type="match status" value="1"/>
</dbReference>
<keyword evidence="5" id="KW-1185">Reference proteome</keyword>
<feature type="domain" description="Tryptophan synthase beta chain-like PALP" evidence="3">
    <location>
        <begin position="40"/>
        <end position="337"/>
    </location>
</feature>
<gene>
    <name evidence="4" type="ORF">ABID49_000710</name>
</gene>
<dbReference type="EMBL" id="JBEPLW010000002">
    <property type="protein sequence ID" value="MET3574828.1"/>
    <property type="molecule type" value="Genomic_DNA"/>
</dbReference>
<keyword evidence="4" id="KW-0456">Lyase</keyword>
<dbReference type="InterPro" id="IPR036052">
    <property type="entry name" value="TrpB-like_PALP_sf"/>
</dbReference>
<dbReference type="Proteomes" id="UP001549099">
    <property type="component" value="Unassembled WGS sequence"/>
</dbReference>
<comment type="cofactor">
    <cofactor evidence="1">
        <name>pyridoxal 5'-phosphate</name>
        <dbReference type="ChEBI" id="CHEBI:597326"/>
    </cofactor>
</comment>
<dbReference type="GO" id="GO:0008838">
    <property type="term" value="F:diaminopropionate ammonia-lyase activity"/>
    <property type="evidence" value="ECO:0007669"/>
    <property type="project" value="UniProtKB-EC"/>
</dbReference>
<dbReference type="PANTHER" id="PTHR42937">
    <property type="match status" value="1"/>
</dbReference>
<accession>A0ABV2G972</accession>
<sequence length="387" mass="40978">MGNMKWMANPYAGERPSDLIELFSWEEAKRARKFHESLPAYAETPLYSLGGLARSFGIGGLYVKDESERFGLHAFKGLGASYALGRLHGGSGETVTFATATDGNHGKGLAWAARELGQRAVVFLPAGSAKERVDAIREQGADARVTELNYDDTVRLAEEEAACNGWVLVQATAWTGYEKVPRLIMQGYLTLIDEAFGQLEEASAPPVTHLFLQAGVGSFAAAMAAYVAARLGKDAPKIIVMEPDKADCFYRSALKGDGAAAEVGGDLDTMMAGLACGVPSPDAWAILKPLVSHFASCSDEVSTNGMRILSRPSAGDPRVVSGESGAAVAVGLLGGLTSVDREMLGLDASSVVLAVNTEGDTDPGNFRRITGGMGARPQIERFARRVE</sequence>
<evidence type="ECO:0000259" key="3">
    <source>
        <dbReference type="Pfam" id="PF00291"/>
    </source>
</evidence>